<keyword evidence="1" id="KW-0812">Transmembrane</keyword>
<protein>
    <submittedName>
        <fullName evidence="2">Uncharacterized protein</fullName>
    </submittedName>
</protein>
<evidence type="ECO:0000313" key="3">
    <source>
        <dbReference type="Proteomes" id="UP000571017"/>
    </source>
</evidence>
<feature type="transmembrane region" description="Helical" evidence="1">
    <location>
        <begin position="5"/>
        <end position="26"/>
    </location>
</feature>
<dbReference type="RefSeq" id="WP_181472330.1">
    <property type="nucleotide sequence ID" value="NZ_JACEFG010000002.1"/>
</dbReference>
<proteinExistence type="predicted"/>
<reference evidence="2 3" key="1">
    <citation type="journal article" date="2004" name="Extremophiles">
        <title>Halobacillus locisalis sp. nov., a halophilic bacterium isolated from a marine solar saltern of the Yellow Sea in Korea.</title>
        <authorList>
            <person name="Yoon J.H."/>
            <person name="Kang K.H."/>
            <person name="Oh T.K."/>
            <person name="Park Y.H."/>
        </authorList>
    </citation>
    <scope>NUCLEOTIDE SEQUENCE [LARGE SCALE GENOMIC DNA]</scope>
    <source>
        <strain evidence="2 3">KCTC 3788</strain>
    </source>
</reference>
<name>A0A838CU24_9BACI</name>
<evidence type="ECO:0000313" key="2">
    <source>
        <dbReference type="EMBL" id="MBA2175309.1"/>
    </source>
</evidence>
<comment type="caution">
    <text evidence="2">The sequence shown here is derived from an EMBL/GenBank/DDBJ whole genome shotgun (WGS) entry which is preliminary data.</text>
</comment>
<dbReference type="EMBL" id="JACEFG010000002">
    <property type="protein sequence ID" value="MBA2175309.1"/>
    <property type="molecule type" value="Genomic_DNA"/>
</dbReference>
<organism evidence="2 3">
    <name type="scientific">Halobacillus locisalis</name>
    <dbReference type="NCBI Taxonomy" id="220753"/>
    <lineage>
        <taxon>Bacteria</taxon>
        <taxon>Bacillati</taxon>
        <taxon>Bacillota</taxon>
        <taxon>Bacilli</taxon>
        <taxon>Bacillales</taxon>
        <taxon>Bacillaceae</taxon>
        <taxon>Halobacillus</taxon>
    </lineage>
</organism>
<keyword evidence="1" id="KW-0472">Membrane</keyword>
<keyword evidence="1" id="KW-1133">Transmembrane helix</keyword>
<evidence type="ECO:0000256" key="1">
    <source>
        <dbReference type="SAM" id="Phobius"/>
    </source>
</evidence>
<dbReference type="Proteomes" id="UP000571017">
    <property type="component" value="Unassembled WGS sequence"/>
</dbReference>
<dbReference type="AlphaFoldDB" id="A0A838CU24"/>
<keyword evidence="3" id="KW-1185">Reference proteome</keyword>
<accession>A0A838CU24</accession>
<sequence length="503" mass="57586">MKRRFVTFGIVLAVVIIGVFSFWSFYEAKEFKENTVESVEEEGYSFSGDQLRFNEMEKKEKEWAAATDTVRTFAVYIAGKDAGEVEITERELMNGAELVFAQWDNPSVRAANLEIELATASHSDTSFESFDTLDIKHEHDGTYGVDPTTQPEGIVRLFQEDELVQSFYVGKNYRSEVLTEGDSVLRKFLDEYEQDGLTLSLRSEGADVSESWALSDDVLLSDPAELKKWSEYMQRNYLMTQKWLTPAGAYVKLPWSIEPGTKMGFGRNVGLIRNDEALERYEKTEEPLYAALVLNAVTMAEAYQAEKGTDLWPTEYTSTWLKKPYGVTAPYTDTRHNEKLGLFLREASELFDLPELKELNVGYAEYLVDQMESGNVIEVGEHRLISDYPAVEGKKQPHASLNHALGEAYYLLTVYEQTGREEFLDTAYEIRLAIEAIGRDWIRDNGDLWYQVNEDLSFSGNDYPKLTYVDLNMNQQAWAETEYGKSDVFAELIESKKEYMDEN</sequence>
<gene>
    <name evidence="2" type="ORF">H0266_10415</name>
</gene>